<proteinExistence type="predicted"/>
<keyword evidence="2" id="KW-1185">Reference proteome</keyword>
<evidence type="ECO:0000313" key="2">
    <source>
        <dbReference type="Proteomes" id="UP001064087"/>
    </source>
</evidence>
<accession>A0ABY6D661</accession>
<dbReference type="EMBL" id="CP106738">
    <property type="protein sequence ID" value="UXX81625.1"/>
    <property type="molecule type" value="Genomic_DNA"/>
</dbReference>
<gene>
    <name evidence="1" type="ORF">N7U68_10790</name>
</gene>
<reference evidence="1" key="1">
    <citation type="submission" date="2022-10" db="EMBL/GenBank/DDBJ databases">
        <title>Roseovarius pelagicus sp. nov., isolated from Arctic seawater.</title>
        <authorList>
            <person name="Hong Y.W."/>
            <person name="Hwang C.Y."/>
        </authorList>
    </citation>
    <scope>NUCLEOTIDE SEQUENCE</scope>
    <source>
        <strain evidence="1">HL-MP18</strain>
    </source>
</reference>
<dbReference type="RefSeq" id="WP_165195631.1">
    <property type="nucleotide sequence ID" value="NZ_CP106738.1"/>
</dbReference>
<protein>
    <submittedName>
        <fullName evidence="1">Uncharacterized protein</fullName>
    </submittedName>
</protein>
<organism evidence="1 2">
    <name type="scientific">Roseovarius pelagicus</name>
    <dbReference type="NCBI Taxonomy" id="2980108"/>
    <lineage>
        <taxon>Bacteria</taxon>
        <taxon>Pseudomonadati</taxon>
        <taxon>Pseudomonadota</taxon>
        <taxon>Alphaproteobacteria</taxon>
        <taxon>Rhodobacterales</taxon>
        <taxon>Roseobacteraceae</taxon>
        <taxon>Roseovarius</taxon>
    </lineage>
</organism>
<sequence length="97" mass="9909">MTIRRWALALLCVCIGWLAILSAVMVLSDAAPGAIVLFPAADFTQRISDDAAIVGAGATWVAVRSAQPGLGRALYRAGGRLVLPAGLPGCLPLPASP</sequence>
<name>A0ABY6D661_9RHOB</name>
<evidence type="ECO:0000313" key="1">
    <source>
        <dbReference type="EMBL" id="UXX81625.1"/>
    </source>
</evidence>
<dbReference type="Proteomes" id="UP001064087">
    <property type="component" value="Chromosome"/>
</dbReference>